<gene>
    <name evidence="3" type="ORF">PPRIM_AZ9-3.1.T1010012</name>
</gene>
<accession>A0A8S1NZM9</accession>
<reference evidence="3" key="1">
    <citation type="submission" date="2021-01" db="EMBL/GenBank/DDBJ databases">
        <authorList>
            <consortium name="Genoscope - CEA"/>
            <person name="William W."/>
        </authorList>
    </citation>
    <scope>NUCLEOTIDE SEQUENCE</scope>
</reference>
<feature type="repeat" description="WD" evidence="1">
    <location>
        <begin position="243"/>
        <end position="275"/>
    </location>
</feature>
<dbReference type="Pfam" id="PF00400">
    <property type="entry name" value="WD40"/>
    <property type="match status" value="4"/>
</dbReference>
<sequence>MLQPKMIELENQLNCSQNHNQPILMVKFDKEIKMGERLLCAHCLENFEQESKLIGFKKTLKMIEEKQQSKLDNIQELIKANQEMVESLINQIQKLKSDLNQYLDELLSYSIDWIKNLNNIGLASSSYSFLDELELLINNPKDNLINLESIIQQLKLLNNSLSAKINIKISNLKNQDLYSQCEKILSNLNFFPHLKLFDESIKQEDQCYAISFNVSDSLMISASGCQIKVWDFVRGILNEITTLSLHTGPITCLQFSKKNNSFLSTGFDKSICCWNQINDKEWKNSQFYKQHTDCVDCLILNKSEDQLISGGRDHSIKIWKVDFLQNQLYYLYSLDKHTNGIYSLCLNQSENTLVSTDCFQIIIWKKDNKQKWQFENQITQNIQFIGSRLYFINNQQLIFATRNEVKNYISILQLENGQQFNEIVDLKLIENNQIMDVNLFPICYNKEQNLMIIKHKLNVYLIKILKDGKLEVLTEMNYSTIFIFGKLINDGKYLIIWEEARKKFDIYELQII</sequence>
<keyword evidence="2" id="KW-0175">Coiled coil</keyword>
<evidence type="ECO:0000256" key="2">
    <source>
        <dbReference type="SAM" id="Coils"/>
    </source>
</evidence>
<dbReference type="AlphaFoldDB" id="A0A8S1NZM9"/>
<proteinExistence type="predicted"/>
<dbReference type="PANTHER" id="PTHR19920">
    <property type="entry name" value="WD40 PROTEIN CIAO1"/>
    <property type="match status" value="1"/>
</dbReference>
<dbReference type="PANTHER" id="PTHR19920:SF0">
    <property type="entry name" value="CYTOSOLIC IRON-SULFUR PROTEIN ASSEMBLY PROTEIN CIAO1-RELATED"/>
    <property type="match status" value="1"/>
</dbReference>
<evidence type="ECO:0000313" key="4">
    <source>
        <dbReference type="Proteomes" id="UP000688137"/>
    </source>
</evidence>
<dbReference type="Proteomes" id="UP000688137">
    <property type="component" value="Unassembled WGS sequence"/>
</dbReference>
<dbReference type="PROSITE" id="PS50082">
    <property type="entry name" value="WD_REPEATS_2"/>
    <property type="match status" value="2"/>
</dbReference>
<protein>
    <submittedName>
        <fullName evidence="3">Uncharacterized protein</fullName>
    </submittedName>
</protein>
<name>A0A8S1NZM9_PARPR</name>
<feature type="coiled-coil region" evidence="2">
    <location>
        <begin position="71"/>
        <end position="105"/>
    </location>
</feature>
<evidence type="ECO:0000313" key="3">
    <source>
        <dbReference type="EMBL" id="CAD8096281.1"/>
    </source>
</evidence>
<keyword evidence="4" id="KW-1185">Reference proteome</keyword>
<dbReference type="SMART" id="SM00320">
    <property type="entry name" value="WD40"/>
    <property type="match status" value="4"/>
</dbReference>
<keyword evidence="1" id="KW-0853">WD repeat</keyword>
<dbReference type="OMA" id="IFATRNE"/>
<dbReference type="InterPro" id="IPR001680">
    <property type="entry name" value="WD40_rpt"/>
</dbReference>
<dbReference type="PROSITE" id="PS50294">
    <property type="entry name" value="WD_REPEATS_REGION"/>
    <property type="match status" value="1"/>
</dbReference>
<organism evidence="3 4">
    <name type="scientific">Paramecium primaurelia</name>
    <dbReference type="NCBI Taxonomy" id="5886"/>
    <lineage>
        <taxon>Eukaryota</taxon>
        <taxon>Sar</taxon>
        <taxon>Alveolata</taxon>
        <taxon>Ciliophora</taxon>
        <taxon>Intramacronucleata</taxon>
        <taxon>Oligohymenophorea</taxon>
        <taxon>Peniculida</taxon>
        <taxon>Parameciidae</taxon>
        <taxon>Paramecium</taxon>
    </lineage>
</organism>
<feature type="repeat" description="WD" evidence="1">
    <location>
        <begin position="288"/>
        <end position="322"/>
    </location>
</feature>
<comment type="caution">
    <text evidence="3">The sequence shown here is derived from an EMBL/GenBank/DDBJ whole genome shotgun (WGS) entry which is preliminary data.</text>
</comment>
<dbReference type="EMBL" id="CAJJDM010000104">
    <property type="protein sequence ID" value="CAD8096281.1"/>
    <property type="molecule type" value="Genomic_DNA"/>
</dbReference>
<dbReference type="GO" id="GO:0016226">
    <property type="term" value="P:iron-sulfur cluster assembly"/>
    <property type="evidence" value="ECO:0007669"/>
    <property type="project" value="TreeGrafter"/>
</dbReference>
<dbReference type="GO" id="GO:0097361">
    <property type="term" value="C:cytosolic [4Fe-4S] assembly targeting complex"/>
    <property type="evidence" value="ECO:0007669"/>
    <property type="project" value="TreeGrafter"/>
</dbReference>
<evidence type="ECO:0000256" key="1">
    <source>
        <dbReference type="PROSITE-ProRule" id="PRU00221"/>
    </source>
</evidence>